<keyword evidence="5" id="KW-1185">Reference proteome</keyword>
<dbReference type="SUPFAM" id="SSF51445">
    <property type="entry name" value="(Trans)glycosidases"/>
    <property type="match status" value="1"/>
</dbReference>
<dbReference type="GO" id="GO:0045087">
    <property type="term" value="P:innate immune response"/>
    <property type="evidence" value="ECO:0007669"/>
    <property type="project" value="TreeGrafter"/>
</dbReference>
<evidence type="ECO:0000313" key="4">
    <source>
        <dbReference type="EMBL" id="KIH52243.1"/>
    </source>
</evidence>
<feature type="signal peptide" evidence="3">
    <location>
        <begin position="1"/>
        <end position="16"/>
    </location>
</feature>
<protein>
    <recommendedName>
        <fullName evidence="6">Glycosyl hydrolase family 25</fullName>
    </recommendedName>
</protein>
<gene>
    <name evidence="4" type="ORF">ANCDUO_17657</name>
</gene>
<organism evidence="4 5">
    <name type="scientific">Ancylostoma duodenale</name>
    <dbReference type="NCBI Taxonomy" id="51022"/>
    <lineage>
        <taxon>Eukaryota</taxon>
        <taxon>Metazoa</taxon>
        <taxon>Ecdysozoa</taxon>
        <taxon>Nematoda</taxon>
        <taxon>Chromadorea</taxon>
        <taxon>Rhabditida</taxon>
        <taxon>Rhabditina</taxon>
        <taxon>Rhabditomorpha</taxon>
        <taxon>Strongyloidea</taxon>
        <taxon>Ancylostomatidae</taxon>
        <taxon>Ancylostomatinae</taxon>
        <taxon>Ancylostoma</taxon>
    </lineage>
</organism>
<dbReference type="InterPro" id="IPR051595">
    <property type="entry name" value="GH25_Enzymes"/>
</dbReference>
<dbReference type="Proteomes" id="UP000054047">
    <property type="component" value="Unassembled WGS sequence"/>
</dbReference>
<proteinExistence type="inferred from homology"/>
<feature type="chain" id="PRO_5002163485" description="Glycosyl hydrolase family 25" evidence="3">
    <location>
        <begin position="17"/>
        <end position="269"/>
    </location>
</feature>
<dbReference type="InterPro" id="IPR017853">
    <property type="entry name" value="GH"/>
</dbReference>
<dbReference type="GO" id="GO:0009253">
    <property type="term" value="P:peptidoglycan catabolic process"/>
    <property type="evidence" value="ECO:0007669"/>
    <property type="project" value="InterPro"/>
</dbReference>
<dbReference type="GO" id="GO:0007165">
    <property type="term" value="P:signal transduction"/>
    <property type="evidence" value="ECO:0007669"/>
    <property type="project" value="TreeGrafter"/>
</dbReference>
<sequence length="269" mass="29139">MQALAVLCSLALICFASPVVQQQAASELARTVYAIDLSEPFPTSARSCLSFYQTIFVRGYSPAGQGQLDPYACNTIWDASTAGWGTEVYITPQPNSNKSGAQQLGEMVGGLRNCGLGVRSVWIQVTLPINWYTSTWTNINFLNSILARASRGGLSIGIYTSLYDWDQITGGAKINNAMLWYWNVYGQGPNAQSAANFNDFRPFGGWTAPQFKQIGQNESICGVTANRDIYIVSETAKFAGMANCEKSEQIVVGSLGLGSVVPGKVEIKR</sequence>
<evidence type="ECO:0000256" key="2">
    <source>
        <dbReference type="ARBA" id="ARBA00022729"/>
    </source>
</evidence>
<dbReference type="AlphaFoldDB" id="A0A0C2C7H0"/>
<dbReference type="InterPro" id="IPR002053">
    <property type="entry name" value="Glyco_hydro_25"/>
</dbReference>
<dbReference type="GO" id="GO:0016998">
    <property type="term" value="P:cell wall macromolecule catabolic process"/>
    <property type="evidence" value="ECO:0007669"/>
    <property type="project" value="InterPro"/>
</dbReference>
<evidence type="ECO:0000313" key="5">
    <source>
        <dbReference type="Proteomes" id="UP000054047"/>
    </source>
</evidence>
<evidence type="ECO:0000256" key="3">
    <source>
        <dbReference type="SAM" id="SignalP"/>
    </source>
</evidence>
<name>A0A0C2C7H0_9BILA</name>
<dbReference type="PROSITE" id="PS51904">
    <property type="entry name" value="GLYCOSYL_HYDROL_F25_2"/>
    <property type="match status" value="1"/>
</dbReference>
<reference evidence="4 5" key="1">
    <citation type="submission" date="2013-12" db="EMBL/GenBank/DDBJ databases">
        <title>Draft genome of the parsitic nematode Ancylostoma duodenale.</title>
        <authorList>
            <person name="Mitreva M."/>
        </authorList>
    </citation>
    <scope>NUCLEOTIDE SEQUENCE [LARGE SCALE GENOMIC DNA]</scope>
    <source>
        <strain evidence="4 5">Zhejiang</strain>
    </source>
</reference>
<dbReference type="Gene3D" id="3.20.20.80">
    <property type="entry name" value="Glycosidases"/>
    <property type="match status" value="1"/>
</dbReference>
<keyword evidence="2 3" id="KW-0732">Signal</keyword>
<accession>A0A0C2C7H0</accession>
<dbReference type="PANTHER" id="PTHR23208">
    <property type="entry name" value="LYSOZYME PROTEIN"/>
    <property type="match status" value="1"/>
</dbReference>
<dbReference type="GO" id="GO:0003796">
    <property type="term" value="F:lysozyme activity"/>
    <property type="evidence" value="ECO:0007669"/>
    <property type="project" value="InterPro"/>
</dbReference>
<dbReference type="OrthoDB" id="25039at2759"/>
<evidence type="ECO:0008006" key="6">
    <source>
        <dbReference type="Google" id="ProtNLM"/>
    </source>
</evidence>
<dbReference type="PANTHER" id="PTHR23208:SF36">
    <property type="entry name" value="LYSOZYME-RELATED"/>
    <property type="match status" value="1"/>
</dbReference>
<dbReference type="EMBL" id="KN744148">
    <property type="protein sequence ID" value="KIH52243.1"/>
    <property type="molecule type" value="Genomic_DNA"/>
</dbReference>
<evidence type="ECO:0000256" key="1">
    <source>
        <dbReference type="ARBA" id="ARBA00010646"/>
    </source>
</evidence>
<comment type="similarity">
    <text evidence="1">Belongs to the glycosyl hydrolase 25 family.</text>
</comment>